<dbReference type="InterPro" id="IPR013346">
    <property type="entry name" value="NrdE_NrdA_C"/>
</dbReference>
<evidence type="ECO:0000256" key="6">
    <source>
        <dbReference type="ARBA" id="ARBA00023002"/>
    </source>
</evidence>
<comment type="catalytic activity">
    <reaction evidence="8 10">
        <text>a 2'-deoxyribonucleoside 5'-diphosphate + [thioredoxin]-disulfide + H2O = a ribonucleoside 5'-diphosphate + [thioredoxin]-dithiol</text>
        <dbReference type="Rhea" id="RHEA:23252"/>
        <dbReference type="Rhea" id="RHEA-COMP:10698"/>
        <dbReference type="Rhea" id="RHEA-COMP:10700"/>
        <dbReference type="ChEBI" id="CHEBI:15377"/>
        <dbReference type="ChEBI" id="CHEBI:29950"/>
        <dbReference type="ChEBI" id="CHEBI:50058"/>
        <dbReference type="ChEBI" id="CHEBI:57930"/>
        <dbReference type="ChEBI" id="CHEBI:73316"/>
        <dbReference type="EC" id="1.17.4.1"/>
    </reaction>
</comment>
<dbReference type="RefSeq" id="WP_100713062.1">
    <property type="nucleotide sequence ID" value="NZ_NPDY01000003.1"/>
</dbReference>
<gene>
    <name evidence="12" type="ORF">CH360_05745</name>
    <name evidence="13" type="ORF">CH373_05325</name>
</gene>
<sequence>MFVIKRNGKKESVKFDKVTARIEKLSYGLSQLVSPVDVAKKVIEGIYDGVSTTELDNLAAEIAASLTIKHPDYALLASRIAVSNLHKNTLKSFSDTMSLMYEYTDPKTGRRMPLIAEEVWKTIQENAELLDSTIIYDRDFAFDYFGFKTLEKSYLLRLDGNVVERPQHMYMRVAVGIFKNDIDNVIKTYNLMSERWFTHATPTLFNSGTPKPQMSSCFLLTMKGDSIEGIYDTLKQTAQISQSAGGIGLAIHNIRATGSYIGGTNGTSNGIIPMLRVFNDTARYVDQGGGKRKGAFAIYLEPWHADVFEFLDLKKNHGKEEMRARDLFYALWIPDLFMQRVESGEDWSLFCPNEAPGLSECWGKDFETLYKRYESEGRARRTVKAQDLWFAIIDSQIETGTPYLLYKDSANRKSNQQNLGTIKSSNLCTEILEYTSPDEVAVCNLASLALPRFVIDGKFDYQKLYDVTYQVTINLNRIIDENFYPVEEAKNSNLRHRPIGLGVQGLADVFILLRLPFESEKAKELNQRIFETIYFAAVTSSKDLARKYGAYDSFPGSPISQGKFQFDLWNVTPSDHWNWEDLRKEVIQYGVKNSLLVAPMPTASTSQILGNNECFEPYTSNIYTRRVLSGEFIVVNKHLLKDLVQLGLWSNEMKNKIIAANGSIQKIEEIPDDIKELYKTVWEIKQRSIIDMAVDRGAFICQSQSLNLFVDFPNSSKLTSMHFYAWKAGLKTGMYYLRTQAAAQAVQFTVEKQKTQKIEAVFAPDPKNGLEKQNIDLVEPEMSGPSCSMEEGCVTCSS</sequence>
<dbReference type="InterPro" id="IPR039718">
    <property type="entry name" value="Rrm1"/>
</dbReference>
<comment type="similarity">
    <text evidence="1 10">Belongs to the ribonucleoside diphosphate reductase large chain family.</text>
</comment>
<evidence type="ECO:0000256" key="3">
    <source>
        <dbReference type="ARBA" id="ARBA00022533"/>
    </source>
</evidence>
<dbReference type="Pfam" id="PF02867">
    <property type="entry name" value="Ribonuc_red_lgC"/>
    <property type="match status" value="1"/>
</dbReference>
<dbReference type="PANTHER" id="PTHR11573">
    <property type="entry name" value="RIBONUCLEOSIDE-DIPHOSPHATE REDUCTASE LARGE CHAIN"/>
    <property type="match status" value="1"/>
</dbReference>
<proteinExistence type="inferred from homology"/>
<dbReference type="UniPathway" id="UPA00326"/>
<dbReference type="SUPFAM" id="SSF51998">
    <property type="entry name" value="PFL-like glycyl radical enzymes"/>
    <property type="match status" value="1"/>
</dbReference>
<dbReference type="InterPro" id="IPR013509">
    <property type="entry name" value="RNR_lsu_N"/>
</dbReference>
<evidence type="ECO:0000256" key="10">
    <source>
        <dbReference type="RuleBase" id="RU003410"/>
    </source>
</evidence>
<dbReference type="GO" id="GO:0004748">
    <property type="term" value="F:ribonucleoside-diphosphate reductase activity, thioredoxin disulfide as acceptor"/>
    <property type="evidence" value="ECO:0007669"/>
    <property type="project" value="UniProtKB-EC"/>
</dbReference>
<dbReference type="PANTHER" id="PTHR11573:SF6">
    <property type="entry name" value="RIBONUCLEOSIDE-DIPHOSPHATE REDUCTASE LARGE SUBUNIT"/>
    <property type="match status" value="1"/>
</dbReference>
<evidence type="ECO:0000256" key="4">
    <source>
        <dbReference type="ARBA" id="ARBA00022741"/>
    </source>
</evidence>
<dbReference type="EC" id="1.17.4.1" evidence="2 10"/>
<evidence type="ECO:0000259" key="11">
    <source>
        <dbReference type="PROSITE" id="PS51161"/>
    </source>
</evidence>
<keyword evidence="3" id="KW-0021">Allosteric enzyme</keyword>
<keyword evidence="6 10" id="KW-0560">Oxidoreductase</keyword>
<dbReference type="InterPro" id="IPR005144">
    <property type="entry name" value="ATP-cone_dom"/>
</dbReference>
<evidence type="ECO:0000256" key="7">
    <source>
        <dbReference type="ARBA" id="ARBA00023116"/>
    </source>
</evidence>
<dbReference type="InterPro" id="IPR008926">
    <property type="entry name" value="RNR_R1-su_N"/>
</dbReference>
<dbReference type="OrthoDB" id="9762933at2"/>
<evidence type="ECO:0000256" key="8">
    <source>
        <dbReference type="ARBA" id="ARBA00047754"/>
    </source>
</evidence>
<dbReference type="Gene3D" id="3.20.70.20">
    <property type="match status" value="1"/>
</dbReference>
<dbReference type="InterPro" id="IPR000788">
    <property type="entry name" value="RNR_lg_C"/>
</dbReference>
<dbReference type="NCBIfam" id="TIGR02506">
    <property type="entry name" value="NrdE_NrdA"/>
    <property type="match status" value="1"/>
</dbReference>
<reference evidence="14 15" key="1">
    <citation type="submission" date="2017-07" db="EMBL/GenBank/DDBJ databases">
        <title>Leptospira spp. isolated from tropical soils.</title>
        <authorList>
            <person name="Thibeaux R."/>
            <person name="Iraola G."/>
            <person name="Ferres I."/>
            <person name="Bierque E."/>
            <person name="Girault D."/>
            <person name="Soupe-Gilbert M.-E."/>
            <person name="Picardeau M."/>
            <person name="Goarant C."/>
        </authorList>
    </citation>
    <scope>NUCLEOTIDE SEQUENCE [LARGE SCALE GENOMIC DNA]</scope>
    <source>
        <strain evidence="13 15">FH1-B-B1</strain>
        <strain evidence="12 14">FH1-B-C1</strain>
    </source>
</reference>
<dbReference type="EMBL" id="NPDY01000003">
    <property type="protein sequence ID" value="PJZ70493.1"/>
    <property type="molecule type" value="Genomic_DNA"/>
</dbReference>
<dbReference type="Proteomes" id="UP000231990">
    <property type="component" value="Unassembled WGS sequence"/>
</dbReference>
<keyword evidence="5 9" id="KW-0067">ATP-binding</keyword>
<keyword evidence="4 9" id="KW-0547">Nucleotide-binding</keyword>
<evidence type="ECO:0000256" key="5">
    <source>
        <dbReference type="ARBA" id="ARBA00022840"/>
    </source>
</evidence>
<evidence type="ECO:0000313" key="14">
    <source>
        <dbReference type="Proteomes" id="UP000231962"/>
    </source>
</evidence>
<keyword evidence="14" id="KW-1185">Reference proteome</keyword>
<dbReference type="GO" id="GO:0009263">
    <property type="term" value="P:deoxyribonucleotide biosynthetic process"/>
    <property type="evidence" value="ECO:0007669"/>
    <property type="project" value="UniProtKB-KW"/>
</dbReference>
<organism evidence="13 15">
    <name type="scientific">Leptospira perolatii</name>
    <dbReference type="NCBI Taxonomy" id="2023191"/>
    <lineage>
        <taxon>Bacteria</taxon>
        <taxon>Pseudomonadati</taxon>
        <taxon>Spirochaetota</taxon>
        <taxon>Spirochaetia</taxon>
        <taxon>Leptospirales</taxon>
        <taxon>Leptospiraceae</taxon>
        <taxon>Leptospira</taxon>
    </lineage>
</organism>
<evidence type="ECO:0000313" key="13">
    <source>
        <dbReference type="EMBL" id="PJZ74329.1"/>
    </source>
</evidence>
<dbReference type="AlphaFoldDB" id="A0A2M9ZQT7"/>
<comment type="function">
    <text evidence="10">Provides the precursors necessary for DNA synthesis. Catalyzes the biosynthesis of deoxyribonucleotides from the corresponding ribonucleotides.</text>
</comment>
<evidence type="ECO:0000256" key="9">
    <source>
        <dbReference type="PROSITE-ProRule" id="PRU00492"/>
    </source>
</evidence>
<evidence type="ECO:0000256" key="1">
    <source>
        <dbReference type="ARBA" id="ARBA00010406"/>
    </source>
</evidence>
<dbReference type="GO" id="GO:0005524">
    <property type="term" value="F:ATP binding"/>
    <property type="evidence" value="ECO:0007669"/>
    <property type="project" value="UniProtKB-UniRule"/>
</dbReference>
<keyword evidence="7 10" id="KW-0215">Deoxyribonucleotide synthesis</keyword>
<dbReference type="Pfam" id="PF00317">
    <property type="entry name" value="Ribonuc_red_lgN"/>
    <property type="match status" value="1"/>
</dbReference>
<dbReference type="Pfam" id="PF03477">
    <property type="entry name" value="ATP-cone"/>
    <property type="match status" value="1"/>
</dbReference>
<accession>A0A2M9ZQT7</accession>
<dbReference type="GO" id="GO:0005971">
    <property type="term" value="C:ribonucleoside-diphosphate reductase complex"/>
    <property type="evidence" value="ECO:0007669"/>
    <property type="project" value="TreeGrafter"/>
</dbReference>
<evidence type="ECO:0000256" key="2">
    <source>
        <dbReference type="ARBA" id="ARBA00012274"/>
    </source>
</evidence>
<evidence type="ECO:0000313" key="12">
    <source>
        <dbReference type="EMBL" id="PJZ70493.1"/>
    </source>
</evidence>
<evidence type="ECO:0000313" key="15">
    <source>
        <dbReference type="Proteomes" id="UP000231990"/>
    </source>
</evidence>
<name>A0A2M9ZQT7_9LEPT</name>
<feature type="domain" description="ATP-cone" evidence="11">
    <location>
        <begin position="1"/>
        <end position="91"/>
    </location>
</feature>
<dbReference type="PROSITE" id="PS51161">
    <property type="entry name" value="ATP_CONE"/>
    <property type="match status" value="1"/>
</dbReference>
<dbReference type="EMBL" id="NPDZ01000002">
    <property type="protein sequence ID" value="PJZ74329.1"/>
    <property type="molecule type" value="Genomic_DNA"/>
</dbReference>
<protein>
    <recommendedName>
        <fullName evidence="2 10">Ribonucleoside-diphosphate reductase</fullName>
        <ecNumber evidence="2 10">1.17.4.1</ecNumber>
    </recommendedName>
</protein>
<dbReference type="PRINTS" id="PR01183">
    <property type="entry name" value="RIBORDTASEM1"/>
</dbReference>
<dbReference type="SUPFAM" id="SSF48168">
    <property type="entry name" value="R1 subunit of ribonucleotide reductase, N-terminal domain"/>
    <property type="match status" value="1"/>
</dbReference>
<dbReference type="FunFam" id="3.20.70.20:FF:000010">
    <property type="entry name" value="Ribonucleoside-diphosphate reductase"/>
    <property type="match status" value="1"/>
</dbReference>
<dbReference type="CDD" id="cd01679">
    <property type="entry name" value="RNR_I"/>
    <property type="match status" value="1"/>
</dbReference>
<comment type="caution">
    <text evidence="13">The sequence shown here is derived from an EMBL/GenBank/DDBJ whole genome shotgun (WGS) entry which is preliminary data.</text>
</comment>
<dbReference type="Proteomes" id="UP000231962">
    <property type="component" value="Unassembled WGS sequence"/>
</dbReference>